<evidence type="ECO:0000313" key="2">
    <source>
        <dbReference type="Proteomes" id="UP001162483"/>
    </source>
</evidence>
<gene>
    <name evidence="1" type="ORF">SPARVUS_LOCUS4036665</name>
</gene>
<name>A0ABN9C0G7_9NEOB</name>
<sequence>MCTDRHWYVALMDTDGWQLWALTSGTDVATLIIRVLMVLTAH</sequence>
<organism evidence="1 2">
    <name type="scientific">Staurois parvus</name>
    <dbReference type="NCBI Taxonomy" id="386267"/>
    <lineage>
        <taxon>Eukaryota</taxon>
        <taxon>Metazoa</taxon>
        <taxon>Chordata</taxon>
        <taxon>Craniata</taxon>
        <taxon>Vertebrata</taxon>
        <taxon>Euteleostomi</taxon>
        <taxon>Amphibia</taxon>
        <taxon>Batrachia</taxon>
        <taxon>Anura</taxon>
        <taxon>Neobatrachia</taxon>
        <taxon>Ranoidea</taxon>
        <taxon>Ranidae</taxon>
        <taxon>Staurois</taxon>
    </lineage>
</organism>
<dbReference type="EMBL" id="CATNWA010007118">
    <property type="protein sequence ID" value="CAI9553378.1"/>
    <property type="molecule type" value="Genomic_DNA"/>
</dbReference>
<accession>A0ABN9C0G7</accession>
<dbReference type="Proteomes" id="UP001162483">
    <property type="component" value="Unassembled WGS sequence"/>
</dbReference>
<protein>
    <submittedName>
        <fullName evidence="1">Uncharacterized protein</fullName>
    </submittedName>
</protein>
<comment type="caution">
    <text evidence="1">The sequence shown here is derived from an EMBL/GenBank/DDBJ whole genome shotgun (WGS) entry which is preliminary data.</text>
</comment>
<feature type="non-terminal residue" evidence="1">
    <location>
        <position position="42"/>
    </location>
</feature>
<reference evidence="1" key="1">
    <citation type="submission" date="2023-05" db="EMBL/GenBank/DDBJ databases">
        <authorList>
            <person name="Stuckert A."/>
        </authorList>
    </citation>
    <scope>NUCLEOTIDE SEQUENCE</scope>
</reference>
<evidence type="ECO:0000313" key="1">
    <source>
        <dbReference type="EMBL" id="CAI9553378.1"/>
    </source>
</evidence>
<proteinExistence type="predicted"/>
<keyword evidence="2" id="KW-1185">Reference proteome</keyword>